<dbReference type="EMBL" id="AUYB01000082">
    <property type="protein sequence ID" value="KZN42703.1"/>
    <property type="molecule type" value="Genomic_DNA"/>
</dbReference>
<accession>A0A166YJS4</accession>
<sequence length="47" mass="5507">MTEQQKRVVVELCQRRKKRVLAKKNADAQTHDQSQPGHQEDLFKSDT</sequence>
<dbReference type="AlphaFoldDB" id="A0A166YJS4"/>
<comment type="caution">
    <text evidence="2">The sequence shown here is derived from an EMBL/GenBank/DDBJ whole genome shotgun (WGS) entry which is preliminary data.</text>
</comment>
<evidence type="ECO:0000313" key="3">
    <source>
        <dbReference type="Proteomes" id="UP000076643"/>
    </source>
</evidence>
<name>A0A166YJS4_9GAMM</name>
<keyword evidence="3" id="KW-1185">Reference proteome</keyword>
<feature type="compositionally biased region" description="Basic and acidic residues" evidence="1">
    <location>
        <begin position="38"/>
        <end position="47"/>
    </location>
</feature>
<evidence type="ECO:0000313" key="2">
    <source>
        <dbReference type="EMBL" id="KZN42703.1"/>
    </source>
</evidence>
<protein>
    <submittedName>
        <fullName evidence="2">Uncharacterized protein</fullName>
    </submittedName>
</protein>
<feature type="region of interest" description="Disordered" evidence="1">
    <location>
        <begin position="18"/>
        <end position="47"/>
    </location>
</feature>
<reference evidence="2 3" key="1">
    <citation type="submission" date="2013-07" db="EMBL/GenBank/DDBJ databases">
        <title>Comparative Genomic and Metabolomic Analysis of Twelve Strains of Pseudoalteromonas luteoviolacea.</title>
        <authorList>
            <person name="Vynne N.G."/>
            <person name="Mansson M."/>
            <person name="Gram L."/>
        </authorList>
    </citation>
    <scope>NUCLEOTIDE SEQUENCE [LARGE SCALE GENOMIC DNA]</scope>
    <source>
        <strain evidence="2 3">DSM 6061</strain>
    </source>
</reference>
<organism evidence="2 3">
    <name type="scientific">Pseudoalteromonas luteoviolacea DSM 6061</name>
    <dbReference type="NCBI Taxonomy" id="1365250"/>
    <lineage>
        <taxon>Bacteria</taxon>
        <taxon>Pseudomonadati</taxon>
        <taxon>Pseudomonadota</taxon>
        <taxon>Gammaproteobacteria</taxon>
        <taxon>Alteromonadales</taxon>
        <taxon>Pseudoalteromonadaceae</taxon>
        <taxon>Pseudoalteromonas</taxon>
    </lineage>
</organism>
<gene>
    <name evidence="2" type="ORF">N475_10260</name>
</gene>
<proteinExistence type="predicted"/>
<evidence type="ECO:0000256" key="1">
    <source>
        <dbReference type="SAM" id="MobiDB-lite"/>
    </source>
</evidence>
<dbReference type="Proteomes" id="UP000076643">
    <property type="component" value="Unassembled WGS sequence"/>
</dbReference>